<organism evidence="2 3">
    <name type="scientific">Methylocystis bryophila</name>
    <dbReference type="NCBI Taxonomy" id="655015"/>
    <lineage>
        <taxon>Bacteria</taxon>
        <taxon>Pseudomonadati</taxon>
        <taxon>Pseudomonadota</taxon>
        <taxon>Alphaproteobacteria</taxon>
        <taxon>Hyphomicrobiales</taxon>
        <taxon>Methylocystaceae</taxon>
        <taxon>Methylocystis</taxon>
    </lineage>
</organism>
<dbReference type="AlphaFoldDB" id="A0A1W6MSR4"/>
<feature type="signal peptide" evidence="1">
    <location>
        <begin position="1"/>
        <end position="24"/>
    </location>
</feature>
<evidence type="ECO:0000313" key="2">
    <source>
        <dbReference type="EMBL" id="ARN80650.1"/>
    </source>
</evidence>
<dbReference type="STRING" id="655015.B1812_05715"/>
<dbReference type="EMBL" id="CP019948">
    <property type="protein sequence ID" value="ARN80650.1"/>
    <property type="molecule type" value="Genomic_DNA"/>
</dbReference>
<dbReference type="PANTHER" id="PTHR37310:SF1">
    <property type="entry name" value="CYTOPLASMIC PROTEIN"/>
    <property type="match status" value="1"/>
</dbReference>
<protein>
    <recommendedName>
        <fullName evidence="4">Four-helix bundle copper-binding protein</fullName>
    </recommendedName>
</protein>
<keyword evidence="3" id="KW-1185">Reference proteome</keyword>
<name>A0A1W6MSR4_9HYPH</name>
<evidence type="ECO:0000313" key="3">
    <source>
        <dbReference type="Proteomes" id="UP000193978"/>
    </source>
</evidence>
<dbReference type="InterPro" id="IPR030913">
    <property type="entry name" value="Csp1_Cys_rich"/>
</dbReference>
<feature type="chain" id="PRO_5012958557" description="Four-helix bundle copper-binding protein" evidence="1">
    <location>
        <begin position="25"/>
        <end position="145"/>
    </location>
</feature>
<dbReference type="KEGG" id="mbry:B1812_05715"/>
<dbReference type="Gene3D" id="1.20.1270.360">
    <property type="match status" value="1"/>
</dbReference>
<dbReference type="Pfam" id="PF03860">
    <property type="entry name" value="Csp"/>
    <property type="match status" value="1"/>
</dbReference>
<accession>A0A1W6MSR4</accession>
<reference evidence="2 3" key="1">
    <citation type="submission" date="2017-02" db="EMBL/GenBank/DDBJ databases">
        <authorList>
            <person name="Peterson S.W."/>
        </authorList>
    </citation>
    <scope>NUCLEOTIDE SEQUENCE [LARGE SCALE GENOMIC DNA]</scope>
    <source>
        <strain evidence="2 3">S285</strain>
    </source>
</reference>
<dbReference type="Proteomes" id="UP000193978">
    <property type="component" value="Chromosome"/>
</dbReference>
<gene>
    <name evidence="2" type="ORF">B1812_05715</name>
</gene>
<dbReference type="NCBIfam" id="TIGR04401">
    <property type="entry name" value="TAT_Cys_rich"/>
    <property type="match status" value="1"/>
</dbReference>
<sequence length="145" mass="15136">MERREFMTTLGAAAAVLSAMPALAEEAGSGMHHSHPPKFKALSDAASKCVLEGDNCLRHCFGMLSMNDTSMAACTQASFDTIAACRALATLASVNSSATPALAKVVESICLACKKECDKFPQYSECVAMGESCKACAEECKKAAA</sequence>
<dbReference type="OrthoDB" id="7997481at2"/>
<evidence type="ECO:0000256" key="1">
    <source>
        <dbReference type="SAM" id="SignalP"/>
    </source>
</evidence>
<dbReference type="RefSeq" id="WP_085770723.1">
    <property type="nucleotide sequence ID" value="NZ_AP027149.1"/>
</dbReference>
<keyword evidence="1" id="KW-0732">Signal</keyword>
<proteinExistence type="predicted"/>
<evidence type="ECO:0008006" key="4">
    <source>
        <dbReference type="Google" id="ProtNLM"/>
    </source>
</evidence>
<dbReference type="InterPro" id="IPR005560">
    <property type="entry name" value="Csp_YhjQ"/>
</dbReference>
<dbReference type="PANTHER" id="PTHR37310">
    <property type="entry name" value="CYTOPLASMIC PROTEIN-RELATED"/>
    <property type="match status" value="1"/>
</dbReference>